<sequence length="195" mass="21843">MLFGILSVVSATSQHRAIGLLNDPTALRLWLSRGKPSADHRTEGSKAYLPPYDTLPLESSVSAFLVTQFPRVLLNLAVFLYLVGFGLYLIFSWREEVPNGSADYRNIFVVFVVSVGLSFLHYSVCFVDRVTDAAKVATDFQFRRLGTTLDSSAELQELEATLEKFHQDKDLVTEVRKLTMEIIRLRQSLPGAANN</sequence>
<organism evidence="2 3">
    <name type="scientific">Lepraria neglecta</name>
    <dbReference type="NCBI Taxonomy" id="209136"/>
    <lineage>
        <taxon>Eukaryota</taxon>
        <taxon>Fungi</taxon>
        <taxon>Dikarya</taxon>
        <taxon>Ascomycota</taxon>
        <taxon>Pezizomycotina</taxon>
        <taxon>Lecanoromycetes</taxon>
        <taxon>OSLEUM clade</taxon>
        <taxon>Lecanoromycetidae</taxon>
        <taxon>Lecanorales</taxon>
        <taxon>Lecanorineae</taxon>
        <taxon>Stereocaulaceae</taxon>
        <taxon>Lepraria</taxon>
    </lineage>
</organism>
<evidence type="ECO:0000256" key="1">
    <source>
        <dbReference type="SAM" id="Phobius"/>
    </source>
</evidence>
<name>A0AAD9Z4H1_9LECA</name>
<reference evidence="2" key="1">
    <citation type="submission" date="2022-11" db="EMBL/GenBank/DDBJ databases">
        <title>Chromosomal genome sequence assembly and mating type (MAT) locus characterization of the leprose asexual lichenized fungus Lepraria neglecta (Nyl.) Erichsen.</title>
        <authorList>
            <person name="Allen J.L."/>
            <person name="Pfeffer B."/>
        </authorList>
    </citation>
    <scope>NUCLEOTIDE SEQUENCE</scope>
    <source>
        <strain evidence="2">Allen 5258</strain>
    </source>
</reference>
<dbReference type="Proteomes" id="UP001276659">
    <property type="component" value="Unassembled WGS sequence"/>
</dbReference>
<dbReference type="EMBL" id="JASNWA010000008">
    <property type="protein sequence ID" value="KAK3170661.1"/>
    <property type="molecule type" value="Genomic_DNA"/>
</dbReference>
<dbReference type="AlphaFoldDB" id="A0AAD9Z4H1"/>
<keyword evidence="1" id="KW-0472">Membrane</keyword>
<gene>
    <name evidence="2" type="ORF">OEA41_002743</name>
</gene>
<keyword evidence="1" id="KW-0812">Transmembrane</keyword>
<feature type="transmembrane region" description="Helical" evidence="1">
    <location>
        <begin position="103"/>
        <end position="122"/>
    </location>
</feature>
<accession>A0AAD9Z4H1</accession>
<protein>
    <submittedName>
        <fullName evidence="2">Uncharacterized protein</fullName>
    </submittedName>
</protein>
<comment type="caution">
    <text evidence="2">The sequence shown here is derived from an EMBL/GenBank/DDBJ whole genome shotgun (WGS) entry which is preliminary data.</text>
</comment>
<keyword evidence="3" id="KW-1185">Reference proteome</keyword>
<feature type="transmembrane region" description="Helical" evidence="1">
    <location>
        <begin position="72"/>
        <end position="91"/>
    </location>
</feature>
<proteinExistence type="predicted"/>
<evidence type="ECO:0000313" key="3">
    <source>
        <dbReference type="Proteomes" id="UP001276659"/>
    </source>
</evidence>
<keyword evidence="1" id="KW-1133">Transmembrane helix</keyword>
<evidence type="ECO:0000313" key="2">
    <source>
        <dbReference type="EMBL" id="KAK3170661.1"/>
    </source>
</evidence>